<keyword evidence="1" id="KW-0472">Membrane</keyword>
<evidence type="ECO:0000256" key="1">
    <source>
        <dbReference type="SAM" id="Phobius"/>
    </source>
</evidence>
<protein>
    <submittedName>
        <fullName evidence="2">Uncharacterized protein</fullName>
    </submittedName>
</protein>
<accession>A0A6A6ICJ3</accession>
<organism evidence="2 3">
    <name type="scientific">Trematosphaeria pertusa</name>
    <dbReference type="NCBI Taxonomy" id="390896"/>
    <lineage>
        <taxon>Eukaryota</taxon>
        <taxon>Fungi</taxon>
        <taxon>Dikarya</taxon>
        <taxon>Ascomycota</taxon>
        <taxon>Pezizomycotina</taxon>
        <taxon>Dothideomycetes</taxon>
        <taxon>Pleosporomycetidae</taxon>
        <taxon>Pleosporales</taxon>
        <taxon>Massarineae</taxon>
        <taxon>Trematosphaeriaceae</taxon>
        <taxon>Trematosphaeria</taxon>
    </lineage>
</organism>
<dbReference type="EMBL" id="ML987196">
    <property type="protein sequence ID" value="KAF2247927.1"/>
    <property type="molecule type" value="Genomic_DNA"/>
</dbReference>
<dbReference type="GeneID" id="54575426"/>
<keyword evidence="3" id="KW-1185">Reference proteome</keyword>
<evidence type="ECO:0000313" key="3">
    <source>
        <dbReference type="Proteomes" id="UP000800094"/>
    </source>
</evidence>
<dbReference type="Proteomes" id="UP000800094">
    <property type="component" value="Unassembled WGS sequence"/>
</dbReference>
<sequence>MLEFDLLHLELAYAGLTYATAAKCSSANPQEGRCSDVVMYISIIHPCAHHHRPRRLRTVSIWTFRLAGLIASLTPICIIQPIMTHYS</sequence>
<reference evidence="2" key="1">
    <citation type="journal article" date="2020" name="Stud. Mycol.">
        <title>101 Dothideomycetes genomes: a test case for predicting lifestyles and emergence of pathogens.</title>
        <authorList>
            <person name="Haridas S."/>
            <person name="Albert R."/>
            <person name="Binder M."/>
            <person name="Bloem J."/>
            <person name="Labutti K."/>
            <person name="Salamov A."/>
            <person name="Andreopoulos B."/>
            <person name="Baker S."/>
            <person name="Barry K."/>
            <person name="Bills G."/>
            <person name="Bluhm B."/>
            <person name="Cannon C."/>
            <person name="Castanera R."/>
            <person name="Culley D."/>
            <person name="Daum C."/>
            <person name="Ezra D."/>
            <person name="Gonzalez J."/>
            <person name="Henrissat B."/>
            <person name="Kuo A."/>
            <person name="Liang C."/>
            <person name="Lipzen A."/>
            <person name="Lutzoni F."/>
            <person name="Magnuson J."/>
            <person name="Mondo S."/>
            <person name="Nolan M."/>
            <person name="Ohm R."/>
            <person name="Pangilinan J."/>
            <person name="Park H.-J."/>
            <person name="Ramirez L."/>
            <person name="Alfaro M."/>
            <person name="Sun H."/>
            <person name="Tritt A."/>
            <person name="Yoshinaga Y."/>
            <person name="Zwiers L.-H."/>
            <person name="Turgeon B."/>
            <person name="Goodwin S."/>
            <person name="Spatafora J."/>
            <person name="Crous P."/>
            <person name="Grigoriev I."/>
        </authorList>
    </citation>
    <scope>NUCLEOTIDE SEQUENCE</scope>
    <source>
        <strain evidence="2">CBS 122368</strain>
    </source>
</reference>
<proteinExistence type="predicted"/>
<dbReference type="AlphaFoldDB" id="A0A6A6ICJ3"/>
<name>A0A6A6ICJ3_9PLEO</name>
<gene>
    <name evidence="2" type="ORF">BU26DRAFT_323441</name>
</gene>
<keyword evidence="1" id="KW-0812">Transmembrane</keyword>
<keyword evidence="1" id="KW-1133">Transmembrane helix</keyword>
<feature type="transmembrane region" description="Helical" evidence="1">
    <location>
        <begin position="62"/>
        <end position="83"/>
    </location>
</feature>
<dbReference type="RefSeq" id="XP_033682931.1">
    <property type="nucleotide sequence ID" value="XM_033822096.1"/>
</dbReference>
<evidence type="ECO:0000313" key="2">
    <source>
        <dbReference type="EMBL" id="KAF2247927.1"/>
    </source>
</evidence>